<evidence type="ECO:0000256" key="1">
    <source>
        <dbReference type="ARBA" id="ARBA00004651"/>
    </source>
</evidence>
<evidence type="ECO:0000256" key="4">
    <source>
        <dbReference type="ARBA" id="ARBA00022475"/>
    </source>
</evidence>
<dbReference type="PANTHER" id="PTHR36838:SF1">
    <property type="entry name" value="SLR1864 PROTEIN"/>
    <property type="match status" value="1"/>
</dbReference>
<organism evidence="9 10">
    <name type="scientific">Eubacterium uniforme</name>
    <dbReference type="NCBI Taxonomy" id="39495"/>
    <lineage>
        <taxon>Bacteria</taxon>
        <taxon>Bacillati</taxon>
        <taxon>Bacillota</taxon>
        <taxon>Clostridia</taxon>
        <taxon>Eubacteriales</taxon>
        <taxon>Eubacteriaceae</taxon>
        <taxon>Eubacterium</taxon>
    </lineage>
</organism>
<dbReference type="AlphaFoldDB" id="A0A1T4VDK9"/>
<keyword evidence="5 8" id="KW-0812">Transmembrane</keyword>
<protein>
    <submittedName>
        <fullName evidence="9">Membrane transport protein</fullName>
    </submittedName>
</protein>
<feature type="transmembrane region" description="Helical" evidence="8">
    <location>
        <begin position="214"/>
        <end position="236"/>
    </location>
</feature>
<evidence type="ECO:0000256" key="3">
    <source>
        <dbReference type="ARBA" id="ARBA00022448"/>
    </source>
</evidence>
<dbReference type="PANTHER" id="PTHR36838">
    <property type="entry name" value="AUXIN EFFLUX CARRIER FAMILY PROTEIN"/>
    <property type="match status" value="1"/>
</dbReference>
<sequence length="298" mass="32083">MAVISLLVLIGVYLFKKDVVDSQTSKKLSAIVADVCNPAIILASLDPNSVTSGKKVLLFAVLAGVVIHIFYVILGMIMPFLYGVEAGKRKFYTMMMVYTNVGFIGIPVAKAVLPKEAMVYVIVCNVMYSLLFYTHGITVLSSGKEKMNLLKVINPGTIAAVFSMVIFAFKIKLPFIIDNTIAYVGNATVFLSMVLLGVSIARSDIIKGFKNKKLWLHVVFRLLLIPMAIAFAVRGVGFSKNAALGFALMSGMPVGNLPLIQAEKTGEDTDVLSSAITVTTISSVATITILMSVLSNVL</sequence>
<keyword evidence="10" id="KW-1185">Reference proteome</keyword>
<dbReference type="GO" id="GO:0005886">
    <property type="term" value="C:plasma membrane"/>
    <property type="evidence" value="ECO:0007669"/>
    <property type="project" value="UniProtKB-SubCell"/>
</dbReference>
<dbReference type="Pfam" id="PF03547">
    <property type="entry name" value="Mem_trans"/>
    <property type="match status" value="1"/>
</dbReference>
<name>A0A1T4VDK9_9FIRM</name>
<feature type="transmembrane region" description="Helical" evidence="8">
    <location>
        <begin position="181"/>
        <end position="202"/>
    </location>
</feature>
<keyword evidence="4" id="KW-1003">Cell membrane</keyword>
<feature type="transmembrane region" description="Helical" evidence="8">
    <location>
        <begin position="152"/>
        <end position="169"/>
    </location>
</feature>
<feature type="transmembrane region" description="Helical" evidence="8">
    <location>
        <begin position="119"/>
        <end position="140"/>
    </location>
</feature>
<evidence type="ECO:0000256" key="8">
    <source>
        <dbReference type="SAM" id="Phobius"/>
    </source>
</evidence>
<reference evidence="9 10" key="1">
    <citation type="submission" date="2017-02" db="EMBL/GenBank/DDBJ databases">
        <authorList>
            <person name="Peterson S.W."/>
        </authorList>
    </citation>
    <scope>NUCLEOTIDE SEQUENCE [LARGE SCALE GENOMIC DNA]</scope>
    <source>
        <strain evidence="9 10">ATCC 35992</strain>
    </source>
</reference>
<keyword evidence="7 8" id="KW-0472">Membrane</keyword>
<gene>
    <name evidence="9" type="ORF">SAMN02745111_00744</name>
</gene>
<dbReference type="InterPro" id="IPR038770">
    <property type="entry name" value="Na+/solute_symporter_sf"/>
</dbReference>
<dbReference type="Gene3D" id="1.20.1530.20">
    <property type="match status" value="1"/>
</dbReference>
<dbReference type="Proteomes" id="UP000190814">
    <property type="component" value="Unassembled WGS sequence"/>
</dbReference>
<keyword evidence="3" id="KW-0813">Transport</keyword>
<evidence type="ECO:0000256" key="2">
    <source>
        <dbReference type="ARBA" id="ARBA00010145"/>
    </source>
</evidence>
<feature type="transmembrane region" description="Helical" evidence="8">
    <location>
        <begin position="91"/>
        <end position="113"/>
    </location>
</feature>
<evidence type="ECO:0000313" key="9">
    <source>
        <dbReference type="EMBL" id="SKA63007.1"/>
    </source>
</evidence>
<keyword evidence="6 8" id="KW-1133">Transmembrane helix</keyword>
<dbReference type="STRING" id="39495.SAMN02745111_00744"/>
<dbReference type="InterPro" id="IPR004776">
    <property type="entry name" value="Mem_transp_PIN-like"/>
</dbReference>
<evidence type="ECO:0000256" key="5">
    <source>
        <dbReference type="ARBA" id="ARBA00022692"/>
    </source>
</evidence>
<evidence type="ECO:0000256" key="6">
    <source>
        <dbReference type="ARBA" id="ARBA00022989"/>
    </source>
</evidence>
<proteinExistence type="inferred from homology"/>
<dbReference type="EMBL" id="FUXZ01000004">
    <property type="protein sequence ID" value="SKA63007.1"/>
    <property type="molecule type" value="Genomic_DNA"/>
</dbReference>
<evidence type="ECO:0000256" key="7">
    <source>
        <dbReference type="ARBA" id="ARBA00023136"/>
    </source>
</evidence>
<accession>A0A1T4VDK9</accession>
<comment type="similarity">
    <text evidence="2">Belongs to the auxin efflux carrier (TC 2.A.69) family.</text>
</comment>
<dbReference type="GO" id="GO:0055085">
    <property type="term" value="P:transmembrane transport"/>
    <property type="evidence" value="ECO:0007669"/>
    <property type="project" value="InterPro"/>
</dbReference>
<evidence type="ECO:0000313" key="10">
    <source>
        <dbReference type="Proteomes" id="UP000190814"/>
    </source>
</evidence>
<feature type="transmembrane region" description="Helical" evidence="8">
    <location>
        <begin position="271"/>
        <end position="294"/>
    </location>
</feature>
<feature type="transmembrane region" description="Helical" evidence="8">
    <location>
        <begin position="56"/>
        <end position="84"/>
    </location>
</feature>
<comment type="subcellular location">
    <subcellularLocation>
        <location evidence="1">Cell membrane</location>
        <topology evidence="1">Multi-pass membrane protein</topology>
    </subcellularLocation>
</comment>